<sequence>MDESKDSIYISEKEKKMVNRILKRYNFCILDIKKVRSVYKIKTSDGNVCLKKLKHGKNKPYNGSLLVEELLNNGFYNTARYYKTNDGHSYVKFKNLLFYVTDWIDGQECNLNDIHEAIECVKLLARYHIATSKIDMSSFKIRNNLKNWNNIFIKCLHDLEKFENIIENKKLKTHFDIMYKKYIHSMYNKGIISLHFLNTSEYYRLSRKSSLSRAICHDSFYYQNIIKKNHNYYIIDLDSIVIDLHVNDLGKLIRRLMFKKNYEWDFYKALKLIEAYSSINKLNKEELEVMLSLIIFPHKFWKLGRKRYIKNKNLSEQKYTHKLIRLIKYDELQNEFLENYLKYIDNYK</sequence>
<dbReference type="SUPFAM" id="SSF56112">
    <property type="entry name" value="Protein kinase-like (PK-like)"/>
    <property type="match status" value="1"/>
</dbReference>
<keyword evidence="2" id="KW-1185">Reference proteome</keyword>
<protein>
    <submittedName>
        <fullName evidence="1">CotS family spore coat protein</fullName>
    </submittedName>
</protein>
<dbReference type="AlphaFoldDB" id="A0A386H3J7"/>
<dbReference type="Gene3D" id="3.90.1200.10">
    <property type="match status" value="1"/>
</dbReference>
<dbReference type="Gene3D" id="3.30.200.20">
    <property type="entry name" value="Phosphorylase Kinase, domain 1"/>
    <property type="match status" value="1"/>
</dbReference>
<name>A0A386H3J7_9CLOT</name>
<dbReference type="NCBIfam" id="TIGR02906">
    <property type="entry name" value="spore_CotS"/>
    <property type="match status" value="1"/>
</dbReference>
<evidence type="ECO:0000313" key="1">
    <source>
        <dbReference type="EMBL" id="AYD40301.1"/>
    </source>
</evidence>
<evidence type="ECO:0000313" key="2">
    <source>
        <dbReference type="Proteomes" id="UP000266301"/>
    </source>
</evidence>
<organism evidence="1 2">
    <name type="scientific">Clostridium fermenticellae</name>
    <dbReference type="NCBI Taxonomy" id="2068654"/>
    <lineage>
        <taxon>Bacteria</taxon>
        <taxon>Bacillati</taxon>
        <taxon>Bacillota</taxon>
        <taxon>Clostridia</taxon>
        <taxon>Eubacteriales</taxon>
        <taxon>Clostridiaceae</taxon>
        <taxon>Clostridium</taxon>
    </lineage>
</organism>
<dbReference type="InterPro" id="IPR047175">
    <property type="entry name" value="CotS-like"/>
</dbReference>
<reference evidence="1 2" key="1">
    <citation type="journal article" date="2019" name="Int. J. Syst. Evol. Microbiol.">
        <title>Clostridium fermenticellae sp. nov., isolated from the mud in a fermentation cellar for the production of the Chinese liquor, baijiu.</title>
        <authorList>
            <person name="Xu P.X."/>
            <person name="Chai L.J."/>
            <person name="Qiu T."/>
            <person name="Zhang X.J."/>
            <person name="Lu Z.M."/>
            <person name="Xiao C."/>
            <person name="Wang S.T."/>
            <person name="Shen C.H."/>
            <person name="Shi J.S."/>
            <person name="Xu Z.H."/>
        </authorList>
    </citation>
    <scope>NUCLEOTIDE SEQUENCE [LARGE SCALE GENOMIC DNA]</scope>
    <source>
        <strain evidence="1 2">JN500901</strain>
    </source>
</reference>
<dbReference type="KEGG" id="cfer:D4Z93_07110"/>
<keyword evidence="1" id="KW-0946">Virion</keyword>
<keyword evidence="1" id="KW-0167">Capsid protein</keyword>
<dbReference type="OrthoDB" id="9771902at2"/>
<gene>
    <name evidence="1" type="ORF">D4Z93_07110</name>
</gene>
<dbReference type="Proteomes" id="UP000266301">
    <property type="component" value="Chromosome"/>
</dbReference>
<dbReference type="InterPro" id="IPR011009">
    <property type="entry name" value="Kinase-like_dom_sf"/>
</dbReference>
<dbReference type="EMBL" id="CP032416">
    <property type="protein sequence ID" value="AYD40301.1"/>
    <property type="molecule type" value="Genomic_DNA"/>
</dbReference>
<accession>A0A386H3J7</accession>
<dbReference type="InterPro" id="IPR014255">
    <property type="entry name" value="Spore_coat_CotS"/>
</dbReference>
<dbReference type="PANTHER" id="PTHR39179">
    <property type="entry name" value="SPORE COAT PROTEIN I"/>
    <property type="match status" value="1"/>
</dbReference>
<dbReference type="RefSeq" id="WP_119971824.1">
    <property type="nucleotide sequence ID" value="NZ_CP032416.1"/>
</dbReference>
<dbReference type="PANTHER" id="PTHR39179:SF1">
    <property type="entry name" value="SPORE COAT PROTEIN I"/>
    <property type="match status" value="1"/>
</dbReference>
<dbReference type="GO" id="GO:0042601">
    <property type="term" value="C:endospore-forming forespore"/>
    <property type="evidence" value="ECO:0007669"/>
    <property type="project" value="TreeGrafter"/>
</dbReference>
<proteinExistence type="predicted"/>